<keyword evidence="3" id="KW-0813">Transport</keyword>
<feature type="transmembrane region" description="Helical" evidence="8">
    <location>
        <begin position="120"/>
        <end position="141"/>
    </location>
</feature>
<evidence type="ECO:0000256" key="2">
    <source>
        <dbReference type="ARBA" id="ARBA00008821"/>
    </source>
</evidence>
<feature type="transmembrane region" description="Helical" evidence="8">
    <location>
        <begin position="359"/>
        <end position="380"/>
    </location>
</feature>
<dbReference type="Proteomes" id="UP000002195">
    <property type="component" value="Unassembled WGS sequence"/>
</dbReference>
<protein>
    <submittedName>
        <fullName evidence="9">Xanthine/uracil permease family protein</fullName>
    </submittedName>
</protein>
<evidence type="ECO:0000256" key="7">
    <source>
        <dbReference type="SAM" id="MobiDB-lite"/>
    </source>
</evidence>
<accession>Q54ZL0</accession>
<evidence type="ECO:0000256" key="1">
    <source>
        <dbReference type="ARBA" id="ARBA00004141"/>
    </source>
</evidence>
<dbReference type="PANTHER" id="PTHR42810:SF2">
    <property type="entry name" value="PURINE PERMEASE C1399.01C-RELATED"/>
    <property type="match status" value="1"/>
</dbReference>
<dbReference type="GeneID" id="8621049"/>
<feature type="transmembrane region" description="Helical" evidence="8">
    <location>
        <begin position="38"/>
        <end position="60"/>
    </location>
</feature>
<sequence length="513" mass="55065">MMWENIKIMILDYFPKYKLKNTSDIPIMPDERIPIIPSFFLSFQHILAMFGGNILCPLLMGFSTNSALFFSGVGTLIFYVCTGGKVPSYLGSSFAFIGVVNSATGYIYSPGTTNPNISPAAGGIVVCGFIYLAIGLLVMVAGHAWIEFLTPPVVTGSVIVSIGLHLANSAVGQAATTGFDAWMAALTILLVVMITCYAPGPLKRLPILIGGVVSYVVYLLCGLGGVGPGIDFSVVSDAKWIGLPQTHLPSFDSTYISMIAPVAVILAAENIGHLKAVSSMTEYSMDNLLGRTFIGDALACILAGFFGSSGTTTYAENIGVMSITKIFSTLSFVFAACIAIVLGCLPIFGAIVQTIPPGIFGGLSIVLFGITAITGAKLWINSQVDFSKPRNLLTAGISIVLGTGMISVNVEWGKIKIDAIGVSTFVSIILYQLLRENWGTIFRNILAKITGRSFKQSDDCEETIENPQYSNLLKPLIENQGINSSDYNEFNNEDNENNNYEPFKDNDEEIIQN</sequence>
<gene>
    <name evidence="9" type="ORF">DDB_G0277515</name>
</gene>
<feature type="transmembrane region" description="Helical" evidence="8">
    <location>
        <begin position="392"/>
        <end position="410"/>
    </location>
</feature>
<feature type="transmembrane region" description="Helical" evidence="8">
    <location>
        <begin position="66"/>
        <end position="82"/>
    </location>
</feature>
<feature type="transmembrane region" description="Helical" evidence="8">
    <location>
        <begin position="250"/>
        <end position="268"/>
    </location>
</feature>
<dbReference type="InterPro" id="IPR006042">
    <property type="entry name" value="Xan_ur_permease"/>
</dbReference>
<keyword evidence="6 8" id="KW-0472">Membrane</keyword>
<feature type="transmembrane region" description="Helical" evidence="8">
    <location>
        <begin position="148"/>
        <end position="167"/>
    </location>
</feature>
<evidence type="ECO:0000313" key="10">
    <source>
        <dbReference type="Proteomes" id="UP000002195"/>
    </source>
</evidence>
<dbReference type="RefSeq" id="XP_642632.1">
    <property type="nucleotide sequence ID" value="XM_637540.1"/>
</dbReference>
<dbReference type="OMA" id="TIIQCKG"/>
<dbReference type="PhylomeDB" id="Q54ZL0"/>
<dbReference type="InterPro" id="IPR006043">
    <property type="entry name" value="NCS2"/>
</dbReference>
<dbReference type="GO" id="GO:0015505">
    <property type="term" value="F:uracil:monoatomic cation symporter activity"/>
    <property type="evidence" value="ECO:0000318"/>
    <property type="project" value="GO_Central"/>
</dbReference>
<keyword evidence="10" id="KW-1185">Reference proteome</keyword>
<feature type="region of interest" description="Disordered" evidence="7">
    <location>
        <begin position="489"/>
        <end position="513"/>
    </location>
</feature>
<dbReference type="EMBL" id="AAFI02000020">
    <property type="protein sequence ID" value="EAL68720.1"/>
    <property type="molecule type" value="Genomic_DNA"/>
</dbReference>
<proteinExistence type="inferred from homology"/>
<dbReference type="STRING" id="44689.Q54ZL0"/>
<dbReference type="KEGG" id="ddi:DDB_G0277515"/>
<dbReference type="AlphaFoldDB" id="Q54ZL0"/>
<dbReference type="dictyBase" id="DDB_G0277515"/>
<keyword evidence="4 8" id="KW-0812">Transmembrane</keyword>
<evidence type="ECO:0000256" key="8">
    <source>
        <dbReference type="SAM" id="Phobius"/>
    </source>
</evidence>
<feature type="transmembrane region" description="Helical" evidence="8">
    <location>
        <begin position="179"/>
        <end position="198"/>
    </location>
</feature>
<dbReference type="InParanoid" id="Q54ZL0"/>
<evidence type="ECO:0000256" key="4">
    <source>
        <dbReference type="ARBA" id="ARBA00022692"/>
    </source>
</evidence>
<dbReference type="FunCoup" id="Q54ZL0">
    <property type="interactions" value="7"/>
</dbReference>
<comment type="similarity">
    <text evidence="2">Belongs to the nucleobase:cation symporter-2 (NCS2) (TC 2.A.40) family.</text>
</comment>
<dbReference type="VEuPathDB" id="AmoebaDB:DDB_G0277515"/>
<evidence type="ECO:0000256" key="3">
    <source>
        <dbReference type="ARBA" id="ARBA00022448"/>
    </source>
</evidence>
<dbReference type="PaxDb" id="44689-DDB0304704"/>
<dbReference type="PANTHER" id="PTHR42810">
    <property type="entry name" value="PURINE PERMEASE C1399.01C-RELATED"/>
    <property type="match status" value="1"/>
</dbReference>
<dbReference type="GO" id="GO:0005886">
    <property type="term" value="C:plasma membrane"/>
    <property type="evidence" value="ECO:0000318"/>
    <property type="project" value="GO_Central"/>
</dbReference>
<dbReference type="Pfam" id="PF00860">
    <property type="entry name" value="Xan_ur_permease"/>
    <property type="match status" value="1"/>
</dbReference>
<comment type="caution">
    <text evidence="9">The sequence shown here is derived from an EMBL/GenBank/DDBJ whole genome shotgun (WGS) entry which is preliminary data.</text>
</comment>
<comment type="subcellular location">
    <subcellularLocation>
        <location evidence="1">Membrane</location>
        <topology evidence="1">Multi-pass membrane protein</topology>
    </subcellularLocation>
</comment>
<feature type="transmembrane region" description="Helical" evidence="8">
    <location>
        <begin position="205"/>
        <end position="230"/>
    </location>
</feature>
<evidence type="ECO:0000256" key="5">
    <source>
        <dbReference type="ARBA" id="ARBA00022989"/>
    </source>
</evidence>
<feature type="transmembrane region" description="Helical" evidence="8">
    <location>
        <begin position="326"/>
        <end position="352"/>
    </location>
</feature>
<keyword evidence="5 8" id="KW-1133">Transmembrane helix</keyword>
<evidence type="ECO:0000313" key="9">
    <source>
        <dbReference type="EMBL" id="EAL68720.1"/>
    </source>
</evidence>
<dbReference type="NCBIfam" id="TIGR00801">
    <property type="entry name" value="ncs2"/>
    <property type="match status" value="1"/>
</dbReference>
<feature type="transmembrane region" description="Helical" evidence="8">
    <location>
        <begin position="89"/>
        <end position="108"/>
    </location>
</feature>
<evidence type="ECO:0000256" key="6">
    <source>
        <dbReference type="ARBA" id="ARBA00023136"/>
    </source>
</evidence>
<name>Q54ZL0_DICDI</name>
<reference evidence="9 10" key="1">
    <citation type="journal article" date="2005" name="Nature">
        <title>The genome of the social amoeba Dictyostelium discoideum.</title>
        <authorList>
            <consortium name="The Dictyostelium discoideum Sequencing Consortium"/>
            <person name="Eichinger L."/>
            <person name="Pachebat J.A."/>
            <person name="Glockner G."/>
            <person name="Rajandream M.A."/>
            <person name="Sucgang R."/>
            <person name="Berriman M."/>
            <person name="Song J."/>
            <person name="Olsen R."/>
            <person name="Szafranski K."/>
            <person name="Xu Q."/>
            <person name="Tunggal B."/>
            <person name="Kummerfeld S."/>
            <person name="Madera M."/>
            <person name="Konfortov B.A."/>
            <person name="Rivero F."/>
            <person name="Bankier A.T."/>
            <person name="Lehmann R."/>
            <person name="Hamlin N."/>
            <person name="Davies R."/>
            <person name="Gaudet P."/>
            <person name="Fey P."/>
            <person name="Pilcher K."/>
            <person name="Chen G."/>
            <person name="Saunders D."/>
            <person name="Sodergren E."/>
            <person name="Davis P."/>
            <person name="Kerhornou A."/>
            <person name="Nie X."/>
            <person name="Hall N."/>
            <person name="Anjard C."/>
            <person name="Hemphill L."/>
            <person name="Bason N."/>
            <person name="Farbrother P."/>
            <person name="Desany B."/>
            <person name="Just E."/>
            <person name="Morio T."/>
            <person name="Rost R."/>
            <person name="Churcher C."/>
            <person name="Cooper J."/>
            <person name="Haydock S."/>
            <person name="van Driessche N."/>
            <person name="Cronin A."/>
            <person name="Goodhead I."/>
            <person name="Muzny D."/>
            <person name="Mourier T."/>
            <person name="Pain A."/>
            <person name="Lu M."/>
            <person name="Harper D."/>
            <person name="Lindsay R."/>
            <person name="Hauser H."/>
            <person name="James K."/>
            <person name="Quiles M."/>
            <person name="Madan Babu M."/>
            <person name="Saito T."/>
            <person name="Buchrieser C."/>
            <person name="Wardroper A."/>
            <person name="Felder M."/>
            <person name="Thangavelu M."/>
            <person name="Johnson D."/>
            <person name="Knights A."/>
            <person name="Loulseged H."/>
            <person name="Mungall K."/>
            <person name="Oliver K."/>
            <person name="Price C."/>
            <person name="Quail M.A."/>
            <person name="Urushihara H."/>
            <person name="Hernandez J."/>
            <person name="Rabbinowitsch E."/>
            <person name="Steffen D."/>
            <person name="Sanders M."/>
            <person name="Ma J."/>
            <person name="Kohara Y."/>
            <person name="Sharp S."/>
            <person name="Simmonds M."/>
            <person name="Spiegler S."/>
            <person name="Tivey A."/>
            <person name="Sugano S."/>
            <person name="White B."/>
            <person name="Walker D."/>
            <person name="Woodward J."/>
            <person name="Winckler T."/>
            <person name="Tanaka Y."/>
            <person name="Shaulsky G."/>
            <person name="Schleicher M."/>
            <person name="Weinstock G."/>
            <person name="Rosenthal A."/>
            <person name="Cox E.C."/>
            <person name="Chisholm R.L."/>
            <person name="Gibbs R."/>
            <person name="Loomis W.F."/>
            <person name="Platzer M."/>
            <person name="Kay R.R."/>
            <person name="Williams J."/>
            <person name="Dear P.H."/>
            <person name="Noegel A.A."/>
            <person name="Barrell B."/>
            <person name="Kuspa A."/>
        </authorList>
    </citation>
    <scope>NUCLEOTIDE SEQUENCE [LARGE SCALE GENOMIC DNA]</scope>
    <source>
        <strain evidence="9 10">AX4</strain>
    </source>
</reference>
<feature type="transmembrane region" description="Helical" evidence="8">
    <location>
        <begin position="288"/>
        <end position="306"/>
    </location>
</feature>
<organism evidence="9 10">
    <name type="scientific">Dictyostelium discoideum</name>
    <name type="common">Social amoeba</name>
    <dbReference type="NCBI Taxonomy" id="44689"/>
    <lineage>
        <taxon>Eukaryota</taxon>
        <taxon>Amoebozoa</taxon>
        <taxon>Evosea</taxon>
        <taxon>Eumycetozoa</taxon>
        <taxon>Dictyostelia</taxon>
        <taxon>Dictyosteliales</taxon>
        <taxon>Dictyosteliaceae</taxon>
        <taxon>Dictyostelium</taxon>
    </lineage>
</organism>
<dbReference type="GO" id="GO:0098721">
    <property type="term" value="P:uracil import across plasma membrane"/>
    <property type="evidence" value="ECO:0000318"/>
    <property type="project" value="GO_Central"/>
</dbReference>
<dbReference type="HOGENOM" id="CLU_017959_1_1_1"/>
<dbReference type="SMR" id="Q54ZL0"/>
<dbReference type="eggNOG" id="ENOG502RC3W">
    <property type="taxonomic scope" value="Eukaryota"/>
</dbReference>